<name>A0ABP7X5Y3_9ACTN</name>
<sequence>MALLDHLAQAALTLPRRHSRHSNHWKTLELSGSCVSLTRMPTSPDALTPEALEERIAELRAAVRRAMAAGDRGQARTLRAELRGAERAWDEAVLGDGGDPADERPRTGGGAERGLLPVRDQVHQALTLLGVPAAPKLIGSVYAAFFPGEILGTRLTSLRRDEERSFRAAPYARPYYLCAGLTADLLAAARGLVTVSTWPLEQRIVGPLSPRTDFLTAAMRVAEHAGRGDAASSPEVRRLLWRFAANIPGAADVPATGTVGVVDPAVLAEAARAELDVHEAADRDQRRQAAERARAQLDEAELLFGTRLRAMRTAASAVGGVPPGAPAPAVPRQRRAGTTASRKSTAAASRKKTPKRRSSAPAPAAKRGRAATVPSGGPGGEAAPRTSRRTSDPAPPRRRPDGASNGDDR</sequence>
<comment type="caution">
    <text evidence="2">The sequence shown here is derived from an EMBL/GenBank/DDBJ whole genome shotgun (WGS) entry which is preliminary data.</text>
</comment>
<evidence type="ECO:0000313" key="2">
    <source>
        <dbReference type="EMBL" id="GAA4105557.1"/>
    </source>
</evidence>
<organism evidence="2 3">
    <name type="scientific">Actinomadura miaoliensis</name>
    <dbReference type="NCBI Taxonomy" id="430685"/>
    <lineage>
        <taxon>Bacteria</taxon>
        <taxon>Bacillati</taxon>
        <taxon>Actinomycetota</taxon>
        <taxon>Actinomycetes</taxon>
        <taxon>Streptosporangiales</taxon>
        <taxon>Thermomonosporaceae</taxon>
        <taxon>Actinomadura</taxon>
    </lineage>
</organism>
<accession>A0ABP7X5Y3</accession>
<gene>
    <name evidence="2" type="ORF">GCM10022214_85750</name>
</gene>
<feature type="compositionally biased region" description="Low complexity" evidence="1">
    <location>
        <begin position="336"/>
        <end position="348"/>
    </location>
</feature>
<keyword evidence="3" id="KW-1185">Reference proteome</keyword>
<proteinExistence type="predicted"/>
<feature type="region of interest" description="Disordered" evidence="1">
    <location>
        <begin position="93"/>
        <end position="114"/>
    </location>
</feature>
<protein>
    <submittedName>
        <fullName evidence="2">Uncharacterized protein</fullName>
    </submittedName>
</protein>
<reference evidence="3" key="1">
    <citation type="journal article" date="2019" name="Int. J. Syst. Evol. Microbiol.">
        <title>The Global Catalogue of Microorganisms (GCM) 10K type strain sequencing project: providing services to taxonomists for standard genome sequencing and annotation.</title>
        <authorList>
            <consortium name="The Broad Institute Genomics Platform"/>
            <consortium name="The Broad Institute Genome Sequencing Center for Infectious Disease"/>
            <person name="Wu L."/>
            <person name="Ma J."/>
        </authorList>
    </citation>
    <scope>NUCLEOTIDE SEQUENCE [LARGE SCALE GENOMIC DNA]</scope>
    <source>
        <strain evidence="3">JCM 16702</strain>
    </source>
</reference>
<dbReference type="EMBL" id="BAAAZG010000084">
    <property type="protein sequence ID" value="GAA4105557.1"/>
    <property type="molecule type" value="Genomic_DNA"/>
</dbReference>
<evidence type="ECO:0000256" key="1">
    <source>
        <dbReference type="SAM" id="MobiDB-lite"/>
    </source>
</evidence>
<feature type="region of interest" description="Disordered" evidence="1">
    <location>
        <begin position="315"/>
        <end position="409"/>
    </location>
</feature>
<dbReference type="Proteomes" id="UP001500683">
    <property type="component" value="Unassembled WGS sequence"/>
</dbReference>
<feature type="compositionally biased region" description="Basic and acidic residues" evidence="1">
    <location>
        <begin position="398"/>
        <end position="409"/>
    </location>
</feature>
<evidence type="ECO:0000313" key="3">
    <source>
        <dbReference type="Proteomes" id="UP001500683"/>
    </source>
</evidence>
<feature type="compositionally biased region" description="Basic residues" evidence="1">
    <location>
        <begin position="349"/>
        <end position="358"/>
    </location>
</feature>